<organism evidence="1 2">
    <name type="scientific">Urochloa decumbens</name>
    <dbReference type="NCBI Taxonomy" id="240449"/>
    <lineage>
        <taxon>Eukaryota</taxon>
        <taxon>Viridiplantae</taxon>
        <taxon>Streptophyta</taxon>
        <taxon>Embryophyta</taxon>
        <taxon>Tracheophyta</taxon>
        <taxon>Spermatophyta</taxon>
        <taxon>Magnoliopsida</taxon>
        <taxon>Liliopsida</taxon>
        <taxon>Poales</taxon>
        <taxon>Poaceae</taxon>
        <taxon>PACMAD clade</taxon>
        <taxon>Panicoideae</taxon>
        <taxon>Panicodae</taxon>
        <taxon>Paniceae</taxon>
        <taxon>Melinidinae</taxon>
        <taxon>Urochloa</taxon>
    </lineage>
</organism>
<reference evidence="2" key="1">
    <citation type="submission" date="2024-06" db="EMBL/GenBank/DDBJ databases">
        <authorList>
            <person name="Ryan C."/>
        </authorList>
    </citation>
    <scope>NUCLEOTIDE SEQUENCE [LARGE SCALE GENOMIC DNA]</scope>
</reference>
<keyword evidence="2" id="KW-1185">Reference proteome</keyword>
<reference evidence="1 2" key="2">
    <citation type="submission" date="2024-10" db="EMBL/GenBank/DDBJ databases">
        <authorList>
            <person name="Ryan C."/>
        </authorList>
    </citation>
    <scope>NUCLEOTIDE SEQUENCE [LARGE SCALE GENOMIC DNA]</scope>
</reference>
<protein>
    <submittedName>
        <fullName evidence="1">Uncharacterized protein</fullName>
    </submittedName>
</protein>
<proteinExistence type="predicted"/>
<accession>A0ABC9FBM8</accession>
<evidence type="ECO:0000313" key="2">
    <source>
        <dbReference type="Proteomes" id="UP001497457"/>
    </source>
</evidence>
<dbReference type="AlphaFoldDB" id="A0ABC9FBM8"/>
<evidence type="ECO:0000313" key="1">
    <source>
        <dbReference type="EMBL" id="CAL5072373.1"/>
    </source>
</evidence>
<gene>
    <name evidence="1" type="ORF">URODEC1_LOCUS103956</name>
</gene>
<sequence length="115" mass="12342">MGNCSCLQRARVMAWDDKYDDLGLPAVRSGAAQRVVSAGNGGGAGGMQVKIRMTKGQLRRLLENAAGRGGASDEDVVAEIMSMGTVRVDVAEIRQAAERHRPPMLETIKEDDVDE</sequence>
<dbReference type="EMBL" id="OZ075116">
    <property type="protein sequence ID" value="CAL5072373.1"/>
    <property type="molecule type" value="Genomic_DNA"/>
</dbReference>
<dbReference type="Proteomes" id="UP001497457">
    <property type="component" value="Chromosome 6rd"/>
</dbReference>
<name>A0ABC9FBM8_9POAL</name>